<accession>A0ABR4D6T2</accession>
<gene>
    <name evidence="1" type="ORF">VTJ83DRAFT_6374</name>
</gene>
<protein>
    <submittedName>
        <fullName evidence="1">Uncharacterized protein</fullName>
    </submittedName>
</protein>
<dbReference type="GeneID" id="98127722"/>
<name>A0ABR4D6T2_9PEZI</name>
<dbReference type="EMBL" id="JAZGUE010000006">
    <property type="protein sequence ID" value="KAL2265274.1"/>
    <property type="molecule type" value="Genomic_DNA"/>
</dbReference>
<evidence type="ECO:0000313" key="2">
    <source>
        <dbReference type="Proteomes" id="UP001600064"/>
    </source>
</evidence>
<comment type="caution">
    <text evidence="1">The sequence shown here is derived from an EMBL/GenBank/DDBJ whole genome shotgun (WGS) entry which is preliminary data.</text>
</comment>
<dbReference type="Proteomes" id="UP001600064">
    <property type="component" value="Unassembled WGS sequence"/>
</dbReference>
<evidence type="ECO:0000313" key="1">
    <source>
        <dbReference type="EMBL" id="KAL2265274.1"/>
    </source>
</evidence>
<sequence>MPFRGWFSTPPCLGSLDKSWIDELDIDKAGNITSALHTLSLTLTHTLSAWPIPSWLLNTGREPVNSLWGRIRLLRD</sequence>
<organism evidence="1 2">
    <name type="scientific">Remersonia thermophila</name>
    <dbReference type="NCBI Taxonomy" id="72144"/>
    <lineage>
        <taxon>Eukaryota</taxon>
        <taxon>Fungi</taxon>
        <taxon>Dikarya</taxon>
        <taxon>Ascomycota</taxon>
        <taxon>Pezizomycotina</taxon>
        <taxon>Sordariomycetes</taxon>
        <taxon>Sordariomycetidae</taxon>
        <taxon>Sordariales</taxon>
        <taxon>Sordariales incertae sedis</taxon>
        <taxon>Remersonia</taxon>
    </lineage>
</organism>
<keyword evidence="2" id="KW-1185">Reference proteome</keyword>
<reference evidence="1 2" key="1">
    <citation type="journal article" date="2024" name="Commun. Biol.">
        <title>Comparative genomic analysis of thermophilic fungi reveals convergent evolutionary adaptations and gene losses.</title>
        <authorList>
            <person name="Steindorff A.S."/>
            <person name="Aguilar-Pontes M.V."/>
            <person name="Robinson A.J."/>
            <person name="Andreopoulos B."/>
            <person name="LaButti K."/>
            <person name="Kuo A."/>
            <person name="Mondo S."/>
            <person name="Riley R."/>
            <person name="Otillar R."/>
            <person name="Haridas S."/>
            <person name="Lipzen A."/>
            <person name="Grimwood J."/>
            <person name="Schmutz J."/>
            <person name="Clum A."/>
            <person name="Reid I.D."/>
            <person name="Moisan M.C."/>
            <person name="Butler G."/>
            <person name="Nguyen T.T.M."/>
            <person name="Dewar K."/>
            <person name="Conant G."/>
            <person name="Drula E."/>
            <person name="Henrissat B."/>
            <person name="Hansel C."/>
            <person name="Singer S."/>
            <person name="Hutchinson M.I."/>
            <person name="de Vries R.P."/>
            <person name="Natvig D.O."/>
            <person name="Powell A.J."/>
            <person name="Tsang A."/>
            <person name="Grigoriev I.V."/>
        </authorList>
    </citation>
    <scope>NUCLEOTIDE SEQUENCE [LARGE SCALE GENOMIC DNA]</scope>
    <source>
        <strain evidence="1 2">ATCC 22073</strain>
    </source>
</reference>
<dbReference type="RefSeq" id="XP_070864001.1">
    <property type="nucleotide sequence ID" value="XM_071013078.1"/>
</dbReference>
<proteinExistence type="predicted"/>